<reference evidence="1" key="1">
    <citation type="journal article" date="2016" name="Gigascience">
        <title>De novo construction of an expanded transcriptome assembly for the western tarnished plant bug, Lygus hesperus.</title>
        <authorList>
            <person name="Tassone E.E."/>
            <person name="Geib S.M."/>
            <person name="Hall B."/>
            <person name="Fabrick J.A."/>
            <person name="Brent C.S."/>
            <person name="Hull J.J."/>
        </authorList>
    </citation>
    <scope>NUCLEOTIDE SEQUENCE</scope>
</reference>
<dbReference type="EMBL" id="GDHC01020700">
    <property type="protein sequence ID" value="JAP97928.1"/>
    <property type="molecule type" value="Transcribed_RNA"/>
</dbReference>
<protein>
    <submittedName>
        <fullName evidence="1">Uncharacterized protein</fullName>
    </submittedName>
</protein>
<accession>A0A146KPE7</accession>
<sequence>MQAQTCRDMKASLSHSPLRSLSPIEAARELQPSMLVTPSPHSRAALYYASTSKSHYEDPTVIEMSDNTPCMKTDTRLSIYATPFLTSHLVTHVSPATAHAEEDNK</sequence>
<dbReference type="AlphaFoldDB" id="A0A146KPE7"/>
<proteinExistence type="predicted"/>
<organism evidence="1">
    <name type="scientific">Lygus hesperus</name>
    <name type="common">Western plant bug</name>
    <dbReference type="NCBI Taxonomy" id="30085"/>
    <lineage>
        <taxon>Eukaryota</taxon>
        <taxon>Metazoa</taxon>
        <taxon>Ecdysozoa</taxon>
        <taxon>Arthropoda</taxon>
        <taxon>Hexapoda</taxon>
        <taxon>Insecta</taxon>
        <taxon>Pterygota</taxon>
        <taxon>Neoptera</taxon>
        <taxon>Paraneoptera</taxon>
        <taxon>Hemiptera</taxon>
        <taxon>Heteroptera</taxon>
        <taxon>Panheteroptera</taxon>
        <taxon>Cimicomorpha</taxon>
        <taxon>Miridae</taxon>
        <taxon>Mirini</taxon>
        <taxon>Lygus</taxon>
    </lineage>
</organism>
<evidence type="ECO:0000313" key="1">
    <source>
        <dbReference type="EMBL" id="JAP97928.1"/>
    </source>
</evidence>
<gene>
    <name evidence="1" type="ORF">g.5304</name>
</gene>
<name>A0A146KPE7_LYGHE</name>